<dbReference type="EMBL" id="FWEV01000104">
    <property type="protein sequence ID" value="SLM29659.1"/>
    <property type="molecule type" value="Genomic_DNA"/>
</dbReference>
<protein>
    <submittedName>
        <fullName evidence="1">Uncharacterized protein</fullName>
    </submittedName>
</protein>
<dbReference type="STRING" id="1246637.MTBBW1_1920006"/>
<accession>A0A1W1HB42</accession>
<keyword evidence="2" id="KW-1185">Reference proteome</keyword>
<dbReference type="RefSeq" id="WP_080806753.1">
    <property type="nucleotide sequence ID" value="NZ_LT828555.1"/>
</dbReference>
<gene>
    <name evidence="1" type="ORF">MTBBW1_1920006</name>
</gene>
<evidence type="ECO:0000313" key="1">
    <source>
        <dbReference type="EMBL" id="SLM29659.1"/>
    </source>
</evidence>
<reference evidence="1 2" key="1">
    <citation type="submission" date="2017-03" db="EMBL/GenBank/DDBJ databases">
        <authorList>
            <person name="Afonso C.L."/>
            <person name="Miller P.J."/>
            <person name="Scott M.A."/>
            <person name="Spackman E."/>
            <person name="Goraichik I."/>
            <person name="Dimitrov K.M."/>
            <person name="Suarez D.L."/>
            <person name="Swayne D.E."/>
        </authorList>
    </citation>
    <scope>NUCLEOTIDE SEQUENCE [LARGE SCALE GENOMIC DNA]</scope>
    <source>
        <strain evidence="1">PRJEB14757</strain>
    </source>
</reference>
<name>A0A1W1HB42_9BACT</name>
<proteinExistence type="predicted"/>
<sequence length="155" mass="16475">MIKYEKNMVKESGIPLKDIQGAGKLTIDAIVGITDIVDSMHHTITSFGGIMGGENQTRTGGITGIAYSGVRTITEAVGKCLDSALNKLSIMIEDRDTLFTGESDSSCTGESNSSCTGESAFSCTGEGDSSYNESKKTCFIKKTISLQIVKLCFPH</sequence>
<organism evidence="1 2">
    <name type="scientific">Desulfamplus magnetovallimortis</name>
    <dbReference type="NCBI Taxonomy" id="1246637"/>
    <lineage>
        <taxon>Bacteria</taxon>
        <taxon>Pseudomonadati</taxon>
        <taxon>Thermodesulfobacteriota</taxon>
        <taxon>Desulfobacteria</taxon>
        <taxon>Desulfobacterales</taxon>
        <taxon>Desulfobacteraceae</taxon>
        <taxon>Desulfamplus</taxon>
    </lineage>
</organism>
<dbReference type="AlphaFoldDB" id="A0A1W1HB42"/>
<dbReference type="OrthoDB" id="869379at2"/>
<dbReference type="Proteomes" id="UP000191931">
    <property type="component" value="Unassembled WGS sequence"/>
</dbReference>
<evidence type="ECO:0000313" key="2">
    <source>
        <dbReference type="Proteomes" id="UP000191931"/>
    </source>
</evidence>